<dbReference type="HAMAP" id="MF_00004">
    <property type="entry name" value="Aden_phosphoribosyltr"/>
    <property type="match status" value="1"/>
</dbReference>
<comment type="function">
    <text evidence="2">Catalyzes a salvage reaction resulting in the formation of AMP, that is energically less costly than de novo synthesis.</text>
</comment>
<dbReference type="GO" id="GO:0006166">
    <property type="term" value="P:purine ribonucleoside salvage"/>
    <property type="evidence" value="ECO:0007669"/>
    <property type="project" value="UniProtKB-KW"/>
</dbReference>
<evidence type="ECO:0000256" key="2">
    <source>
        <dbReference type="ARBA" id="ARBA00003968"/>
    </source>
</evidence>
<dbReference type="GO" id="GO:0044209">
    <property type="term" value="P:AMP salvage"/>
    <property type="evidence" value="ECO:0007669"/>
    <property type="project" value="UniProtKB-UniPathway"/>
</dbReference>
<accession>A0A0W0CFD2</accession>
<dbReference type="PANTHER" id="PTHR32315">
    <property type="entry name" value="ADENINE PHOSPHORIBOSYLTRANSFERASE"/>
    <property type="match status" value="1"/>
</dbReference>
<name>A0A0W0CFD2_CANGB</name>
<dbReference type="Proteomes" id="UP000054886">
    <property type="component" value="Unassembled WGS sequence"/>
</dbReference>
<evidence type="ECO:0000256" key="10">
    <source>
        <dbReference type="ARBA" id="ARBA00022679"/>
    </source>
</evidence>
<comment type="subunit">
    <text evidence="6">Homodimer.</text>
</comment>
<evidence type="ECO:0000256" key="5">
    <source>
        <dbReference type="ARBA" id="ARBA00008391"/>
    </source>
</evidence>
<feature type="domain" description="Phosphoribosyltransferase" evidence="12">
    <location>
        <begin position="46"/>
        <end position="165"/>
    </location>
</feature>
<dbReference type="SUPFAM" id="SSF53271">
    <property type="entry name" value="PRTase-like"/>
    <property type="match status" value="1"/>
</dbReference>
<dbReference type="GO" id="GO:0005737">
    <property type="term" value="C:cytoplasm"/>
    <property type="evidence" value="ECO:0007669"/>
    <property type="project" value="UniProtKB-SubCell"/>
</dbReference>
<dbReference type="NCBIfam" id="TIGR01090">
    <property type="entry name" value="apt"/>
    <property type="match status" value="1"/>
</dbReference>
<keyword evidence="10 13" id="KW-0808">Transferase</keyword>
<evidence type="ECO:0000313" key="13">
    <source>
        <dbReference type="EMBL" id="KTB10140.1"/>
    </source>
</evidence>
<proteinExistence type="inferred from homology"/>
<evidence type="ECO:0000256" key="8">
    <source>
        <dbReference type="ARBA" id="ARBA00022490"/>
    </source>
</evidence>
<dbReference type="InterPro" id="IPR029057">
    <property type="entry name" value="PRTase-like"/>
</dbReference>
<evidence type="ECO:0000313" key="14">
    <source>
        <dbReference type="Proteomes" id="UP000054886"/>
    </source>
</evidence>
<dbReference type="GO" id="GO:0002055">
    <property type="term" value="F:adenine binding"/>
    <property type="evidence" value="ECO:0007669"/>
    <property type="project" value="TreeGrafter"/>
</dbReference>
<evidence type="ECO:0000259" key="12">
    <source>
        <dbReference type="Pfam" id="PF00156"/>
    </source>
</evidence>
<comment type="similarity">
    <text evidence="5">Belongs to the purine/pyrimidine phosphoribosyltransferase family.</text>
</comment>
<evidence type="ECO:0000256" key="3">
    <source>
        <dbReference type="ARBA" id="ARBA00004496"/>
    </source>
</evidence>
<sequence length="196" mass="21781">MEMEEVSVVEECRRELRSALHQYPNFPTQGVLFEDFMTIFQNPSLFKTLINTLKSHLNEEFPNGEIDYIVGIESRGFLFGPTLALAMDVGFVPIRKAGKLPGELVRADCEKEYGSATYELQKEAIPKGSNVVLIDDVLATGGSATAATQLLMSVGSNILEYCFLMELDFLKGKLKLNDAPVFSLLHTQEEGLKRSP</sequence>
<dbReference type="VEuPathDB" id="FungiDB:B1J91_J10494g"/>
<dbReference type="GO" id="GO:0006168">
    <property type="term" value="P:adenine salvage"/>
    <property type="evidence" value="ECO:0007669"/>
    <property type="project" value="InterPro"/>
</dbReference>
<dbReference type="Pfam" id="PF00156">
    <property type="entry name" value="Pribosyltran"/>
    <property type="match status" value="1"/>
</dbReference>
<dbReference type="InterPro" id="IPR000836">
    <property type="entry name" value="PRTase_dom"/>
</dbReference>
<comment type="pathway">
    <text evidence="4">Purine metabolism; AMP biosynthesis via salvage pathway; AMP from adenine: step 1/1.</text>
</comment>
<dbReference type="NCBIfam" id="NF002636">
    <property type="entry name" value="PRK02304.1-5"/>
    <property type="match status" value="1"/>
</dbReference>
<dbReference type="GO" id="GO:0003999">
    <property type="term" value="F:adenine phosphoribosyltransferase activity"/>
    <property type="evidence" value="ECO:0007669"/>
    <property type="project" value="UniProtKB-EC"/>
</dbReference>
<dbReference type="VEuPathDB" id="FungiDB:GWK60_J10307"/>
<dbReference type="OMA" id="ITHFVYH"/>
<evidence type="ECO:0000256" key="6">
    <source>
        <dbReference type="ARBA" id="ARBA00011738"/>
    </source>
</evidence>
<dbReference type="OrthoDB" id="363185at2759"/>
<dbReference type="VEuPathDB" id="FungiDB:CAGL0J10494g"/>
<comment type="subcellular location">
    <subcellularLocation>
        <location evidence="3">Cytoplasm</location>
    </subcellularLocation>
</comment>
<comment type="caution">
    <text evidence="13">The sequence shown here is derived from an EMBL/GenBank/DDBJ whole genome shotgun (WGS) entry which is preliminary data.</text>
</comment>
<evidence type="ECO:0000256" key="1">
    <source>
        <dbReference type="ARBA" id="ARBA00000868"/>
    </source>
</evidence>
<keyword evidence="9 13" id="KW-0328">Glycosyltransferase</keyword>
<dbReference type="Gene3D" id="3.40.50.2020">
    <property type="match status" value="1"/>
</dbReference>
<dbReference type="InterPro" id="IPR005764">
    <property type="entry name" value="Ade_phspho_trans"/>
</dbReference>
<keyword evidence="11" id="KW-0660">Purine salvage</keyword>
<gene>
    <name evidence="13" type="ORF">AO440_003216</name>
</gene>
<evidence type="ECO:0000256" key="7">
    <source>
        <dbReference type="ARBA" id="ARBA00011893"/>
    </source>
</evidence>
<dbReference type="VEuPathDB" id="FungiDB:GVI51_J10329"/>
<comment type="catalytic activity">
    <reaction evidence="1">
        <text>AMP + diphosphate = 5-phospho-alpha-D-ribose 1-diphosphate + adenine</text>
        <dbReference type="Rhea" id="RHEA:16609"/>
        <dbReference type="ChEBI" id="CHEBI:16708"/>
        <dbReference type="ChEBI" id="CHEBI:33019"/>
        <dbReference type="ChEBI" id="CHEBI:58017"/>
        <dbReference type="ChEBI" id="CHEBI:456215"/>
        <dbReference type="EC" id="2.4.2.7"/>
    </reaction>
</comment>
<dbReference type="EMBL" id="LLZZ01000064">
    <property type="protein sequence ID" value="KTB10140.1"/>
    <property type="molecule type" value="Genomic_DNA"/>
</dbReference>
<organism evidence="13 14">
    <name type="scientific">Candida glabrata</name>
    <name type="common">Yeast</name>
    <name type="synonym">Torulopsis glabrata</name>
    <dbReference type="NCBI Taxonomy" id="5478"/>
    <lineage>
        <taxon>Eukaryota</taxon>
        <taxon>Fungi</taxon>
        <taxon>Dikarya</taxon>
        <taxon>Ascomycota</taxon>
        <taxon>Saccharomycotina</taxon>
        <taxon>Saccharomycetes</taxon>
        <taxon>Saccharomycetales</taxon>
        <taxon>Saccharomycetaceae</taxon>
        <taxon>Nakaseomyces</taxon>
    </lineage>
</organism>
<dbReference type="GO" id="GO:0016208">
    <property type="term" value="F:AMP binding"/>
    <property type="evidence" value="ECO:0007669"/>
    <property type="project" value="TreeGrafter"/>
</dbReference>
<dbReference type="PhylomeDB" id="A0A0W0CFD2"/>
<evidence type="ECO:0000256" key="9">
    <source>
        <dbReference type="ARBA" id="ARBA00022676"/>
    </source>
</evidence>
<dbReference type="CDD" id="cd06223">
    <property type="entry name" value="PRTases_typeI"/>
    <property type="match status" value="1"/>
</dbReference>
<dbReference type="AlphaFoldDB" id="A0A0W0CFD2"/>
<dbReference type="UniPathway" id="UPA00588">
    <property type="reaction ID" value="UER00646"/>
</dbReference>
<dbReference type="InterPro" id="IPR050054">
    <property type="entry name" value="UPRTase/APRTase"/>
</dbReference>
<evidence type="ECO:0000256" key="11">
    <source>
        <dbReference type="ARBA" id="ARBA00022726"/>
    </source>
</evidence>
<keyword evidence="8" id="KW-0963">Cytoplasm</keyword>
<reference evidence="13 14" key="1">
    <citation type="submission" date="2015-10" db="EMBL/GenBank/DDBJ databases">
        <title>Draft genomes sequences of Candida glabrata isolates 1A, 1B, 2A, 2B, 3A and 3B.</title>
        <authorList>
            <person name="Haavelsrud O.E."/>
            <person name="Gaustad P."/>
        </authorList>
    </citation>
    <scope>NUCLEOTIDE SEQUENCE [LARGE SCALE GENOMIC DNA]</scope>
    <source>
        <strain evidence="13">910700640</strain>
    </source>
</reference>
<dbReference type="SMR" id="A0A0W0CFD2"/>
<dbReference type="EC" id="2.4.2.7" evidence="7"/>
<dbReference type="VEuPathDB" id="FungiDB:GW608_J10351"/>
<evidence type="ECO:0000256" key="4">
    <source>
        <dbReference type="ARBA" id="ARBA00004659"/>
    </source>
</evidence>
<protein>
    <recommendedName>
        <fullName evidence="7">adenine phosphoribosyltransferase</fullName>
        <ecNumber evidence="7">2.4.2.7</ecNumber>
    </recommendedName>
</protein>
<dbReference type="PANTHER" id="PTHR32315:SF3">
    <property type="entry name" value="ADENINE PHOSPHORIBOSYLTRANSFERASE"/>
    <property type="match status" value="1"/>
</dbReference>
<dbReference type="FunFam" id="3.40.50.2020:FF:000004">
    <property type="entry name" value="Adenine phosphoribosyltransferase"/>
    <property type="match status" value="1"/>
</dbReference>